<accession>A0AAJ8M386</accession>
<evidence type="ECO:0000313" key="3">
    <source>
        <dbReference type="EMBL" id="WVN89356.1"/>
    </source>
</evidence>
<organism evidence="3 4">
    <name type="scientific">Cryptococcus depauperatus CBS 7841</name>
    <dbReference type="NCBI Taxonomy" id="1295531"/>
    <lineage>
        <taxon>Eukaryota</taxon>
        <taxon>Fungi</taxon>
        <taxon>Dikarya</taxon>
        <taxon>Basidiomycota</taxon>
        <taxon>Agaricomycotina</taxon>
        <taxon>Tremellomycetes</taxon>
        <taxon>Tremellales</taxon>
        <taxon>Cryptococcaceae</taxon>
        <taxon>Cryptococcus</taxon>
    </lineage>
</organism>
<dbReference type="RefSeq" id="XP_066070056.1">
    <property type="nucleotide sequence ID" value="XM_066213959.1"/>
</dbReference>
<feature type="compositionally biased region" description="Basic and acidic residues" evidence="2">
    <location>
        <begin position="272"/>
        <end position="282"/>
    </location>
</feature>
<sequence>MANRRSDTELQEILDTFVGTNKTVLTGSLPQLIAGYERDNKTKILGQYDYESVCSLCQQYPDLELGPTELFDFLILAEEPYPTPDTATPSTAQSHSTPQQNQRHHRRHSDRVRSPSDSSSTSSSDEDDTRQRRQVSAPPITSAFPSSSSTQPSPSIGGFALPVRKKTLSDPNHSDGSVDSPAPVRMVRNRANPPSAFTGGFARPSPAGRRRRGSASAQGEGDLNSPDLRNLIKRSFSSSSERVQSPQPCGRPVSRQSRPSTRPPTPLSPVDLLDKTSFHESAKSPIINSEREDDHLDSEAMLDLDRVEEGEDCDERESLKNTVSNDPLMPRLSRISTESSASLRTSHEQLQRLRKENSELSRKLKETEKSLAVQGAENERMVEDLQARLEEAHSEIAQRRKDEKDMRGKDRAQLIQISGFEADIQSLQRGLDNAKANHAGMQKMYNSQCDEAQRLRDLLRDRDLEIRNLEDAANTHAADEEKLTHEIQALETEIKRLEGDISFARQAESHLQTQKQENLALKETIDRMRFDLDEARAAVALIGTGAGRGTASAGTDSAGGSIAKNLGDELGRRLVDVVKEETHEDEDEEGSYVETIVTTQRTRKRAVWSHSQAGSSSAPVMTIEEGIREYVDASTATDASLLDSPTSPPAYTAEPPPVDADQVLQQAHPKIHKILFNHKGTIADGEEDYEALVDALGVRCTVLEEGLKMKRLNRAKNGEPHVRHRKRQSWTESQSPGIVQYIFNGTSDVRDNVGRFAVFAVAAFAFGVIAGSHLLGPSATGLHPRDYKLFQQMNTLAGAAGVGEGFLPAHMLGVVENGARLVAGRIPT</sequence>
<feature type="compositionally biased region" description="Polar residues" evidence="2">
    <location>
        <begin position="85"/>
        <end position="101"/>
    </location>
</feature>
<feature type="compositionally biased region" description="Low complexity" evidence="2">
    <location>
        <begin position="134"/>
        <end position="156"/>
    </location>
</feature>
<evidence type="ECO:0000256" key="1">
    <source>
        <dbReference type="SAM" id="Coils"/>
    </source>
</evidence>
<feature type="coiled-coil region" evidence="1">
    <location>
        <begin position="343"/>
        <end position="524"/>
    </location>
</feature>
<dbReference type="AlphaFoldDB" id="A0AAJ8M386"/>
<feature type="compositionally biased region" description="Basic and acidic residues" evidence="2">
    <location>
        <begin position="289"/>
        <end position="307"/>
    </location>
</feature>
<dbReference type="Proteomes" id="UP000094043">
    <property type="component" value="Chromosome 5"/>
</dbReference>
<proteinExistence type="predicted"/>
<gene>
    <name evidence="3" type="ORF">L203_104579</name>
</gene>
<dbReference type="EMBL" id="CP143788">
    <property type="protein sequence ID" value="WVN89356.1"/>
    <property type="molecule type" value="Genomic_DNA"/>
</dbReference>
<dbReference type="GeneID" id="91088789"/>
<reference evidence="3" key="3">
    <citation type="submission" date="2024-01" db="EMBL/GenBank/DDBJ databases">
        <authorList>
            <person name="Coelho M.A."/>
            <person name="David-Palma M."/>
            <person name="Shea T."/>
            <person name="Sun S."/>
            <person name="Cuomo C.A."/>
            <person name="Heitman J."/>
        </authorList>
    </citation>
    <scope>NUCLEOTIDE SEQUENCE</scope>
    <source>
        <strain evidence="3">CBS 7841</strain>
    </source>
</reference>
<protein>
    <submittedName>
        <fullName evidence="3">Uncharacterized protein</fullName>
    </submittedName>
</protein>
<feature type="region of interest" description="Disordered" evidence="2">
    <location>
        <begin position="80"/>
        <end position="330"/>
    </location>
</feature>
<keyword evidence="4" id="KW-1185">Reference proteome</keyword>
<keyword evidence="1" id="KW-0175">Coiled coil</keyword>
<reference evidence="3" key="1">
    <citation type="submission" date="2016-06" db="EMBL/GenBank/DDBJ databases">
        <authorList>
            <person name="Cuomo C."/>
            <person name="Litvintseva A."/>
            <person name="Heitman J."/>
            <person name="Chen Y."/>
            <person name="Sun S."/>
            <person name="Springer D."/>
            <person name="Dromer F."/>
            <person name="Young S."/>
            <person name="Zeng Q."/>
            <person name="Chapman S."/>
            <person name="Gujja S."/>
            <person name="Saif S."/>
            <person name="Birren B."/>
        </authorList>
    </citation>
    <scope>NUCLEOTIDE SEQUENCE</scope>
    <source>
        <strain evidence="3">CBS 7841</strain>
    </source>
</reference>
<name>A0AAJ8M386_9TREE</name>
<dbReference type="KEGG" id="cdep:91088789"/>
<evidence type="ECO:0000313" key="4">
    <source>
        <dbReference type="Proteomes" id="UP000094043"/>
    </source>
</evidence>
<evidence type="ECO:0000256" key="2">
    <source>
        <dbReference type="SAM" id="MobiDB-lite"/>
    </source>
</evidence>
<reference evidence="3" key="2">
    <citation type="journal article" date="2022" name="Elife">
        <title>Obligate sexual reproduction of a homothallic fungus closely related to the Cryptococcus pathogenic species complex.</title>
        <authorList>
            <person name="Passer A.R."/>
            <person name="Clancey S.A."/>
            <person name="Shea T."/>
            <person name="David-Palma M."/>
            <person name="Averette A.F."/>
            <person name="Boekhout T."/>
            <person name="Porcel B.M."/>
            <person name="Nowrousian M."/>
            <person name="Cuomo C.A."/>
            <person name="Sun S."/>
            <person name="Heitman J."/>
            <person name="Coelho M.A."/>
        </authorList>
    </citation>
    <scope>NUCLEOTIDE SEQUENCE</scope>
    <source>
        <strain evidence="3">CBS 7841</strain>
    </source>
</reference>
<feature type="compositionally biased region" description="Low complexity" evidence="2">
    <location>
        <begin position="251"/>
        <end position="260"/>
    </location>
</feature>